<dbReference type="InterPro" id="IPR036609">
    <property type="entry name" value="LCCL_sf"/>
</dbReference>
<keyword evidence="2" id="KW-0472">Membrane</keyword>
<keyword evidence="2" id="KW-1133">Transmembrane helix</keyword>
<dbReference type="InterPro" id="IPR004043">
    <property type="entry name" value="LCCL"/>
</dbReference>
<feature type="transmembrane region" description="Helical" evidence="2">
    <location>
        <begin position="400"/>
        <end position="417"/>
    </location>
</feature>
<dbReference type="SUPFAM" id="SSF69848">
    <property type="entry name" value="LCCL domain"/>
    <property type="match status" value="1"/>
</dbReference>
<reference evidence="4" key="2">
    <citation type="submission" date="2023-06" db="EMBL/GenBank/DDBJ databases">
        <authorList>
            <consortium name="Lawrence Berkeley National Laboratory"/>
            <person name="Haridas S."/>
            <person name="Hensen N."/>
            <person name="Bonometti L."/>
            <person name="Westerberg I."/>
            <person name="Brannstrom I.O."/>
            <person name="Guillou S."/>
            <person name="Cros-Aarteil S."/>
            <person name="Calhoun S."/>
            <person name="Kuo A."/>
            <person name="Mondo S."/>
            <person name="Pangilinan J."/>
            <person name="Riley R."/>
            <person name="Labutti K."/>
            <person name="Andreopoulos B."/>
            <person name="Lipzen A."/>
            <person name="Chen C."/>
            <person name="Yanf M."/>
            <person name="Daum C."/>
            <person name="Ng V."/>
            <person name="Clum A."/>
            <person name="Steindorff A."/>
            <person name="Ohm R."/>
            <person name="Martin F."/>
            <person name="Silar P."/>
            <person name="Natvig D."/>
            <person name="Lalanne C."/>
            <person name="Gautier V."/>
            <person name="Ament-Velasquez S.L."/>
            <person name="Kruys A."/>
            <person name="Hutchinson M.I."/>
            <person name="Powell A.J."/>
            <person name="Barry K."/>
            <person name="Miller A.N."/>
            <person name="Grigoriev I.V."/>
            <person name="Debuchy R."/>
            <person name="Gladieux P."/>
            <person name="Thoren M.H."/>
            <person name="Johannesson H."/>
        </authorList>
    </citation>
    <scope>NUCLEOTIDE SEQUENCE</scope>
    <source>
        <strain evidence="4">CBS 118394</strain>
    </source>
</reference>
<feature type="transmembrane region" description="Helical" evidence="2">
    <location>
        <begin position="469"/>
        <end position="486"/>
    </location>
</feature>
<evidence type="ECO:0000313" key="4">
    <source>
        <dbReference type="EMBL" id="KAK3321652.1"/>
    </source>
</evidence>
<dbReference type="PROSITE" id="PS50820">
    <property type="entry name" value="LCCL"/>
    <property type="match status" value="1"/>
</dbReference>
<dbReference type="Pfam" id="PF03815">
    <property type="entry name" value="LCCL"/>
    <property type="match status" value="1"/>
</dbReference>
<evidence type="ECO:0000313" key="5">
    <source>
        <dbReference type="Proteomes" id="UP001283341"/>
    </source>
</evidence>
<evidence type="ECO:0000259" key="3">
    <source>
        <dbReference type="PROSITE" id="PS50820"/>
    </source>
</evidence>
<gene>
    <name evidence="4" type="ORF">B0H66DRAFT_474290</name>
</gene>
<dbReference type="PANTHER" id="PTHR31331">
    <property type="entry name" value="LCCL DOMAIN PROTEIN (AFU_ORTHOLOGUE AFUA_5G08630)"/>
    <property type="match status" value="1"/>
</dbReference>
<evidence type="ECO:0000256" key="2">
    <source>
        <dbReference type="SAM" id="Phobius"/>
    </source>
</evidence>
<keyword evidence="2" id="KW-0812">Transmembrane</keyword>
<feature type="compositionally biased region" description="Basic and acidic residues" evidence="1">
    <location>
        <begin position="1"/>
        <end position="23"/>
    </location>
</feature>
<accession>A0AAE0IAQ0</accession>
<feature type="transmembrane region" description="Helical" evidence="2">
    <location>
        <begin position="127"/>
        <end position="145"/>
    </location>
</feature>
<comment type="caution">
    <text evidence="4">The sequence shown here is derived from an EMBL/GenBank/DDBJ whole genome shotgun (WGS) entry which is preliminary data.</text>
</comment>
<feature type="domain" description="LCCL" evidence="3">
    <location>
        <begin position="177"/>
        <end position="274"/>
    </location>
</feature>
<dbReference type="EMBL" id="JAUEDM010000003">
    <property type="protein sequence ID" value="KAK3321652.1"/>
    <property type="molecule type" value="Genomic_DNA"/>
</dbReference>
<feature type="transmembrane region" description="Helical" evidence="2">
    <location>
        <begin position="437"/>
        <end position="457"/>
    </location>
</feature>
<feature type="transmembrane region" description="Helical" evidence="2">
    <location>
        <begin position="369"/>
        <end position="388"/>
    </location>
</feature>
<dbReference type="Gene3D" id="2.170.130.20">
    <property type="entry name" value="LCCL-like domain"/>
    <property type="match status" value="1"/>
</dbReference>
<feature type="region of interest" description="Disordered" evidence="1">
    <location>
        <begin position="1"/>
        <end position="32"/>
    </location>
</feature>
<feature type="transmembrane region" description="Helical" evidence="2">
    <location>
        <begin position="307"/>
        <end position="339"/>
    </location>
</feature>
<organism evidence="4 5">
    <name type="scientific">Apodospora peruviana</name>
    <dbReference type="NCBI Taxonomy" id="516989"/>
    <lineage>
        <taxon>Eukaryota</taxon>
        <taxon>Fungi</taxon>
        <taxon>Dikarya</taxon>
        <taxon>Ascomycota</taxon>
        <taxon>Pezizomycotina</taxon>
        <taxon>Sordariomycetes</taxon>
        <taxon>Sordariomycetidae</taxon>
        <taxon>Sordariales</taxon>
        <taxon>Lasiosphaeriaceae</taxon>
        <taxon>Apodospora</taxon>
    </lineage>
</organism>
<keyword evidence="5" id="KW-1185">Reference proteome</keyword>
<dbReference type="Proteomes" id="UP001283341">
    <property type="component" value="Unassembled WGS sequence"/>
</dbReference>
<sequence>MDRVEKTTDTKYGFREDEVELHRHHDKHEDDEEAQLLDGADYDQFELDEVARYQDVGGGSVDQRLTDVEGRGGPERKRGVTTSSRFISFLRGPATPEDLTISPVLRSVQELPVRWLKKALSRRWQRLMLLALGLLAWIATFTVLLRRGKGTLTDAKTGRPVVHMDCVDTLWRRNNECGLDGVDCQPFANDTIAFQCPASCAGVRVLNPHHVGPVDVNYRPLVIGGPVYRADSFVCGSAIHAGVIDDATGGCGTITLKGDYYSFYPSLQHGIESVGFDSYFPLAFTVDAAQCGGDDGGYMTGKDPRQLLLFVSLVATVTLSLFTTSAAILFFVSFIGIFVHVALVSDPPNVSGPSDTVLPDLISLCAERLLPSLFCAVIIYLFCARRTLQNLVPSAQIEKTALWLGGFWVGALSNYTLEKWIPLSRLSAHDLAHQPGARAALAGIVIVLLLCASLQAYHFWREGRFLRYLGLYLVVLIGIIVLATSGQPNLELRIHHYILGLLFLPLTSMQTRPSLVYQGLLLGLFVNGVARWGFDSILQTPWGLRGDALFEDDGIVPDAVSPLIYLGDQLGSGRNFSLSLKWAVPATLTEETTILKMTAVDGISVLVNDVERYRGFFGGNDVQSAIDGLSFTWTRSPALTTPEYFRFAYVLKRSGRTLDYSEAGTWFANGTWSQGPGYYR</sequence>
<proteinExistence type="predicted"/>
<dbReference type="AlphaFoldDB" id="A0AAE0IAQ0"/>
<name>A0AAE0IAQ0_9PEZI</name>
<dbReference type="InterPro" id="IPR051957">
    <property type="entry name" value="CRISP-LCCL_domain"/>
</dbReference>
<evidence type="ECO:0000256" key="1">
    <source>
        <dbReference type="SAM" id="MobiDB-lite"/>
    </source>
</evidence>
<reference evidence="4" key="1">
    <citation type="journal article" date="2023" name="Mol. Phylogenet. Evol.">
        <title>Genome-scale phylogeny and comparative genomics of the fungal order Sordariales.</title>
        <authorList>
            <person name="Hensen N."/>
            <person name="Bonometti L."/>
            <person name="Westerberg I."/>
            <person name="Brannstrom I.O."/>
            <person name="Guillou S."/>
            <person name="Cros-Aarteil S."/>
            <person name="Calhoun S."/>
            <person name="Haridas S."/>
            <person name="Kuo A."/>
            <person name="Mondo S."/>
            <person name="Pangilinan J."/>
            <person name="Riley R."/>
            <person name="LaButti K."/>
            <person name="Andreopoulos B."/>
            <person name="Lipzen A."/>
            <person name="Chen C."/>
            <person name="Yan M."/>
            <person name="Daum C."/>
            <person name="Ng V."/>
            <person name="Clum A."/>
            <person name="Steindorff A."/>
            <person name="Ohm R.A."/>
            <person name="Martin F."/>
            <person name="Silar P."/>
            <person name="Natvig D.O."/>
            <person name="Lalanne C."/>
            <person name="Gautier V."/>
            <person name="Ament-Velasquez S.L."/>
            <person name="Kruys A."/>
            <person name="Hutchinson M.I."/>
            <person name="Powell A.J."/>
            <person name="Barry K."/>
            <person name="Miller A.N."/>
            <person name="Grigoriev I.V."/>
            <person name="Debuchy R."/>
            <person name="Gladieux P."/>
            <person name="Hiltunen Thoren M."/>
            <person name="Johannesson H."/>
        </authorList>
    </citation>
    <scope>NUCLEOTIDE SEQUENCE</scope>
    <source>
        <strain evidence="4">CBS 118394</strain>
    </source>
</reference>
<dbReference type="SMART" id="SM00603">
    <property type="entry name" value="LCCL"/>
    <property type="match status" value="1"/>
</dbReference>
<dbReference type="PANTHER" id="PTHR31331:SF8">
    <property type="entry name" value="LCCL DOMAIN PROTEIN (AFU_ORTHOLOGUE AFUA_5G02970)"/>
    <property type="match status" value="1"/>
</dbReference>
<protein>
    <recommendedName>
        <fullName evidence="3">LCCL domain-containing protein</fullName>
    </recommendedName>
</protein>